<evidence type="ECO:0000313" key="7">
    <source>
        <dbReference type="EMBL" id="PIL38511.1"/>
    </source>
</evidence>
<comment type="caution">
    <text evidence="7">The sequence shown here is derived from an EMBL/GenBank/DDBJ whole genome shotgun (WGS) entry which is preliminary data.</text>
</comment>
<keyword evidence="5" id="KW-0443">Lipid metabolism</keyword>
<dbReference type="PANTHER" id="PTHR43667:SF2">
    <property type="entry name" value="FATTY ACID C-METHYL TRANSFERASE"/>
    <property type="match status" value="1"/>
</dbReference>
<organism evidence="7 8">
    <name type="scientific">Massilia psychrophila</name>
    <dbReference type="NCBI Taxonomy" id="1603353"/>
    <lineage>
        <taxon>Bacteria</taxon>
        <taxon>Pseudomonadati</taxon>
        <taxon>Pseudomonadota</taxon>
        <taxon>Betaproteobacteria</taxon>
        <taxon>Burkholderiales</taxon>
        <taxon>Oxalobacteraceae</taxon>
        <taxon>Telluria group</taxon>
        <taxon>Massilia</taxon>
    </lineage>
</organism>
<evidence type="ECO:0000256" key="3">
    <source>
        <dbReference type="ARBA" id="ARBA00022679"/>
    </source>
</evidence>
<evidence type="ECO:0000256" key="5">
    <source>
        <dbReference type="ARBA" id="ARBA00023098"/>
    </source>
</evidence>
<dbReference type="Proteomes" id="UP000228593">
    <property type="component" value="Unassembled WGS sequence"/>
</dbReference>
<keyword evidence="3 7" id="KW-0808">Transferase</keyword>
<protein>
    <submittedName>
        <fullName evidence="7">SAM-dependent methyltransferase</fullName>
    </submittedName>
</protein>
<dbReference type="CDD" id="cd02440">
    <property type="entry name" value="AdoMet_MTases"/>
    <property type="match status" value="1"/>
</dbReference>
<accession>A0A2G8SXN0</accession>
<proteinExistence type="inferred from homology"/>
<dbReference type="SUPFAM" id="SSF53335">
    <property type="entry name" value="S-adenosyl-L-methionine-dependent methyltransferases"/>
    <property type="match status" value="1"/>
</dbReference>
<dbReference type="EMBL" id="PDOB01000034">
    <property type="protein sequence ID" value="PIL38511.1"/>
    <property type="molecule type" value="Genomic_DNA"/>
</dbReference>
<evidence type="ECO:0000256" key="2">
    <source>
        <dbReference type="ARBA" id="ARBA00022603"/>
    </source>
</evidence>
<dbReference type="GO" id="GO:0008610">
    <property type="term" value="P:lipid biosynthetic process"/>
    <property type="evidence" value="ECO:0007669"/>
    <property type="project" value="InterPro"/>
</dbReference>
<dbReference type="Pfam" id="PF02353">
    <property type="entry name" value="CMAS"/>
    <property type="match status" value="1"/>
</dbReference>
<comment type="similarity">
    <text evidence="1">Belongs to the CFA/CMAS family.</text>
</comment>
<dbReference type="PANTHER" id="PTHR43667">
    <property type="entry name" value="CYCLOPROPANE-FATTY-ACYL-PHOSPHOLIPID SYNTHASE"/>
    <property type="match status" value="1"/>
</dbReference>
<keyword evidence="4" id="KW-0949">S-adenosyl-L-methionine</keyword>
<evidence type="ECO:0000256" key="1">
    <source>
        <dbReference type="ARBA" id="ARBA00010815"/>
    </source>
</evidence>
<dbReference type="OrthoDB" id="9782855at2"/>
<gene>
    <name evidence="7" type="ORF">CR103_17475</name>
</gene>
<dbReference type="InterPro" id="IPR050723">
    <property type="entry name" value="CFA/CMAS"/>
</dbReference>
<dbReference type="InterPro" id="IPR029063">
    <property type="entry name" value="SAM-dependent_MTases_sf"/>
</dbReference>
<dbReference type="Gene3D" id="3.40.50.150">
    <property type="entry name" value="Vaccinia Virus protein VP39"/>
    <property type="match status" value="1"/>
</dbReference>
<dbReference type="RefSeq" id="WP_099917230.1">
    <property type="nucleotide sequence ID" value="NZ_BMHS01000006.1"/>
</dbReference>
<evidence type="ECO:0000256" key="4">
    <source>
        <dbReference type="ARBA" id="ARBA00022691"/>
    </source>
</evidence>
<feature type="active site" evidence="6">
    <location>
        <position position="408"/>
    </location>
</feature>
<dbReference type="GO" id="GO:0008168">
    <property type="term" value="F:methyltransferase activity"/>
    <property type="evidence" value="ECO:0007669"/>
    <property type="project" value="UniProtKB-KW"/>
</dbReference>
<dbReference type="InterPro" id="IPR003333">
    <property type="entry name" value="CMAS"/>
</dbReference>
<evidence type="ECO:0000256" key="6">
    <source>
        <dbReference type="PIRSR" id="PIRSR003085-1"/>
    </source>
</evidence>
<dbReference type="AlphaFoldDB" id="A0A2G8SXN0"/>
<name>A0A2G8SXN0_9BURK</name>
<dbReference type="PIRSF" id="PIRSF003085">
    <property type="entry name" value="CMAS"/>
    <property type="match status" value="1"/>
</dbReference>
<dbReference type="GO" id="GO:0032259">
    <property type="term" value="P:methylation"/>
    <property type="evidence" value="ECO:0007669"/>
    <property type="project" value="UniProtKB-KW"/>
</dbReference>
<sequence length="428" mass="46681">MNSDSITSLVPARAANSSANAATPASPAGSAPPAARIILKLLANLKHGALALTTPDGVCRHFGAASAPAGLQPKPALTLELRNWNLFSAAMRSGDIGFAESYIGGDWSTSDLPGLIELLAHNRAQIESLVYGSWLGSLFYRIKHLLNRNSKAGSRKNIHAHYDIGNPFYQLWLDPSMTYSSALFTESAGGNLALAQAAKFRRILGQLDLAPGARVLEIGCGWGGFAEIAAREAGAFVTGLTLSTEQLAYAQKRIDGAGLADQVDLQLCDYRDSSGQYDAIASIEMFEAVGESYWPSYFQCIARSLKPGRRACVQTIVIADELFERYRKGTDFIQQFIFPGGMLPSPSRFVRLAAEHGLEVVDQFGFGIDYADTLVAWRKAFHAQLGAVRAQGFDERFILTWEFYLCYCEAAFRARNTDVMHFTLVKRA</sequence>
<keyword evidence="8" id="KW-1185">Reference proteome</keyword>
<keyword evidence="2 7" id="KW-0489">Methyltransferase</keyword>
<evidence type="ECO:0000313" key="8">
    <source>
        <dbReference type="Proteomes" id="UP000228593"/>
    </source>
</evidence>
<reference evidence="7 8" key="1">
    <citation type="submission" date="2017-10" db="EMBL/GenBank/DDBJ databases">
        <title>Massilia psychrophilum sp. nov., a novel purple-pigmented bacterium isolated from Tianshan glacier, Xinjiang Municipality, China.</title>
        <authorList>
            <person name="Wang H."/>
        </authorList>
    </citation>
    <scope>NUCLEOTIDE SEQUENCE [LARGE SCALE GENOMIC DNA]</scope>
    <source>
        <strain evidence="7 8">JCM 30813</strain>
    </source>
</reference>